<dbReference type="Proteomes" id="UP000664132">
    <property type="component" value="Unassembled WGS sequence"/>
</dbReference>
<dbReference type="InterPro" id="IPR008509">
    <property type="entry name" value="MOT2/MFSD5"/>
</dbReference>
<dbReference type="OrthoDB" id="263957at2759"/>
<feature type="transmembrane region" description="Helical" evidence="7">
    <location>
        <begin position="106"/>
        <end position="126"/>
    </location>
</feature>
<organism evidence="8 9">
    <name type="scientific">Cadophora malorum</name>
    <dbReference type="NCBI Taxonomy" id="108018"/>
    <lineage>
        <taxon>Eukaryota</taxon>
        <taxon>Fungi</taxon>
        <taxon>Dikarya</taxon>
        <taxon>Ascomycota</taxon>
        <taxon>Pezizomycotina</taxon>
        <taxon>Leotiomycetes</taxon>
        <taxon>Helotiales</taxon>
        <taxon>Ploettnerulaceae</taxon>
        <taxon>Cadophora</taxon>
    </lineage>
</organism>
<evidence type="ECO:0000313" key="8">
    <source>
        <dbReference type="EMBL" id="KAG4424212.1"/>
    </source>
</evidence>
<proteinExistence type="predicted"/>
<keyword evidence="9" id="KW-1185">Reference proteome</keyword>
<dbReference type="GO" id="GO:0005886">
    <property type="term" value="C:plasma membrane"/>
    <property type="evidence" value="ECO:0007669"/>
    <property type="project" value="UniProtKB-SubCell"/>
</dbReference>
<keyword evidence="6 7" id="KW-0472">Membrane</keyword>
<evidence type="ECO:0000256" key="4">
    <source>
        <dbReference type="ARBA" id="ARBA00022692"/>
    </source>
</evidence>
<dbReference type="PANTHER" id="PTHR23516">
    <property type="entry name" value="SAM (S-ADENOSYL METHIONINE) TRANSPORTER"/>
    <property type="match status" value="1"/>
</dbReference>
<evidence type="ECO:0000256" key="7">
    <source>
        <dbReference type="SAM" id="Phobius"/>
    </source>
</evidence>
<gene>
    <name evidence="8" type="ORF">IFR04_002616</name>
</gene>
<keyword evidence="4 7" id="KW-0812">Transmembrane</keyword>
<dbReference type="PANTHER" id="PTHR23516:SF1">
    <property type="entry name" value="MOLYBDATE-ANION TRANSPORTER"/>
    <property type="match status" value="1"/>
</dbReference>
<evidence type="ECO:0000256" key="5">
    <source>
        <dbReference type="ARBA" id="ARBA00022989"/>
    </source>
</evidence>
<keyword evidence="3" id="KW-1003">Cell membrane</keyword>
<evidence type="ECO:0000256" key="6">
    <source>
        <dbReference type="ARBA" id="ARBA00023136"/>
    </source>
</evidence>
<evidence type="ECO:0000256" key="2">
    <source>
        <dbReference type="ARBA" id="ARBA00022448"/>
    </source>
</evidence>
<name>A0A8H7WG96_9HELO</name>
<protein>
    <submittedName>
        <fullName evidence="8">Uncharacterized protein</fullName>
    </submittedName>
</protein>
<dbReference type="GO" id="GO:0015098">
    <property type="term" value="F:molybdate ion transmembrane transporter activity"/>
    <property type="evidence" value="ECO:0007669"/>
    <property type="project" value="InterPro"/>
</dbReference>
<evidence type="ECO:0000313" key="9">
    <source>
        <dbReference type="Proteomes" id="UP000664132"/>
    </source>
</evidence>
<comment type="caution">
    <text evidence="8">The sequence shown here is derived from an EMBL/GenBank/DDBJ whole genome shotgun (WGS) entry which is preliminary data.</text>
</comment>
<dbReference type="Pfam" id="PF05631">
    <property type="entry name" value="MFS_5"/>
    <property type="match status" value="1"/>
</dbReference>
<keyword evidence="2" id="KW-0813">Transport</keyword>
<evidence type="ECO:0000256" key="1">
    <source>
        <dbReference type="ARBA" id="ARBA00004651"/>
    </source>
</evidence>
<dbReference type="EMBL" id="JAFJYH010000023">
    <property type="protein sequence ID" value="KAG4424212.1"/>
    <property type="molecule type" value="Genomic_DNA"/>
</dbReference>
<keyword evidence="5 7" id="KW-1133">Transmembrane helix</keyword>
<feature type="transmembrane region" description="Helical" evidence="7">
    <location>
        <begin position="30"/>
        <end position="49"/>
    </location>
</feature>
<dbReference type="AlphaFoldDB" id="A0A8H7WG96"/>
<accession>A0A8H7WG96</accession>
<reference evidence="8" key="1">
    <citation type="submission" date="2021-02" db="EMBL/GenBank/DDBJ databases">
        <title>Genome sequence Cadophora malorum strain M34.</title>
        <authorList>
            <person name="Stefanovic E."/>
            <person name="Vu D."/>
            <person name="Scully C."/>
            <person name="Dijksterhuis J."/>
            <person name="Roader J."/>
            <person name="Houbraken J."/>
        </authorList>
    </citation>
    <scope>NUCLEOTIDE SEQUENCE</scope>
    <source>
        <strain evidence="8">M34</strain>
    </source>
</reference>
<evidence type="ECO:0000256" key="3">
    <source>
        <dbReference type="ARBA" id="ARBA00022475"/>
    </source>
</evidence>
<sequence>MTTLNSVVAISSGIISEFSVDITGTQTAPFGLSVGCLILAFVAICHSWGENYGDIQGQKDTGIGGVLEQQVAPPRRFWKDILQGATIMRRTTIAEYSLMTGLDPRILSLSLTSGVFEGAMYIFIFFKFPALKFAHEGSGSTTDLPFGLIFAILMYIDGSSKAADLYPVHGIFVLRGADCGSR</sequence>
<comment type="subcellular location">
    <subcellularLocation>
        <location evidence="1">Cell membrane</location>
        <topology evidence="1">Multi-pass membrane protein</topology>
    </subcellularLocation>
</comment>